<keyword evidence="1" id="KW-0732">Signal</keyword>
<feature type="signal peptide" evidence="1">
    <location>
        <begin position="1"/>
        <end position="23"/>
    </location>
</feature>
<organism evidence="2 3">
    <name type="scientific">Mycena metata</name>
    <dbReference type="NCBI Taxonomy" id="1033252"/>
    <lineage>
        <taxon>Eukaryota</taxon>
        <taxon>Fungi</taxon>
        <taxon>Dikarya</taxon>
        <taxon>Basidiomycota</taxon>
        <taxon>Agaricomycotina</taxon>
        <taxon>Agaricomycetes</taxon>
        <taxon>Agaricomycetidae</taxon>
        <taxon>Agaricales</taxon>
        <taxon>Marasmiineae</taxon>
        <taxon>Mycenaceae</taxon>
        <taxon>Mycena</taxon>
    </lineage>
</organism>
<sequence>METFSSTFSSRAMFLSFLCSTTAQGSHSFFPRCIQSHLAHLCGQHSNLRRCKNPPRRLASPCIKYFDGRTGFYKA</sequence>
<gene>
    <name evidence="2" type="ORF">B0H16DRAFT_540590</name>
</gene>
<dbReference type="AlphaFoldDB" id="A0AAD7NIG9"/>
<evidence type="ECO:0000313" key="3">
    <source>
        <dbReference type="Proteomes" id="UP001215598"/>
    </source>
</evidence>
<feature type="chain" id="PRO_5042140346" description="Secreted protein" evidence="1">
    <location>
        <begin position="24"/>
        <end position="75"/>
    </location>
</feature>
<keyword evidence="3" id="KW-1185">Reference proteome</keyword>
<evidence type="ECO:0000256" key="1">
    <source>
        <dbReference type="SAM" id="SignalP"/>
    </source>
</evidence>
<evidence type="ECO:0000313" key="2">
    <source>
        <dbReference type="EMBL" id="KAJ7761837.1"/>
    </source>
</evidence>
<comment type="caution">
    <text evidence="2">The sequence shown here is derived from an EMBL/GenBank/DDBJ whole genome shotgun (WGS) entry which is preliminary data.</text>
</comment>
<reference evidence="2" key="1">
    <citation type="submission" date="2023-03" db="EMBL/GenBank/DDBJ databases">
        <title>Massive genome expansion in bonnet fungi (Mycena s.s.) driven by repeated elements and novel gene families across ecological guilds.</title>
        <authorList>
            <consortium name="Lawrence Berkeley National Laboratory"/>
            <person name="Harder C.B."/>
            <person name="Miyauchi S."/>
            <person name="Viragh M."/>
            <person name="Kuo A."/>
            <person name="Thoen E."/>
            <person name="Andreopoulos B."/>
            <person name="Lu D."/>
            <person name="Skrede I."/>
            <person name="Drula E."/>
            <person name="Henrissat B."/>
            <person name="Morin E."/>
            <person name="Kohler A."/>
            <person name="Barry K."/>
            <person name="LaButti K."/>
            <person name="Morin E."/>
            <person name="Salamov A."/>
            <person name="Lipzen A."/>
            <person name="Mereny Z."/>
            <person name="Hegedus B."/>
            <person name="Baldrian P."/>
            <person name="Stursova M."/>
            <person name="Weitz H."/>
            <person name="Taylor A."/>
            <person name="Grigoriev I.V."/>
            <person name="Nagy L.G."/>
            <person name="Martin F."/>
            <person name="Kauserud H."/>
        </authorList>
    </citation>
    <scope>NUCLEOTIDE SEQUENCE</scope>
    <source>
        <strain evidence="2">CBHHK182m</strain>
    </source>
</reference>
<dbReference type="EMBL" id="JARKIB010000034">
    <property type="protein sequence ID" value="KAJ7761837.1"/>
    <property type="molecule type" value="Genomic_DNA"/>
</dbReference>
<proteinExistence type="predicted"/>
<dbReference type="Proteomes" id="UP001215598">
    <property type="component" value="Unassembled WGS sequence"/>
</dbReference>
<evidence type="ECO:0008006" key="4">
    <source>
        <dbReference type="Google" id="ProtNLM"/>
    </source>
</evidence>
<protein>
    <recommendedName>
        <fullName evidence="4">Secreted protein</fullName>
    </recommendedName>
</protein>
<name>A0AAD7NIG9_9AGAR</name>
<accession>A0AAD7NIG9</accession>